<organism evidence="1 2">
    <name type="scientific">Lentzea pudingi</name>
    <dbReference type="NCBI Taxonomy" id="1789439"/>
    <lineage>
        <taxon>Bacteria</taxon>
        <taxon>Bacillati</taxon>
        <taxon>Actinomycetota</taxon>
        <taxon>Actinomycetes</taxon>
        <taxon>Pseudonocardiales</taxon>
        <taxon>Pseudonocardiaceae</taxon>
        <taxon>Lentzea</taxon>
    </lineage>
</organism>
<evidence type="ECO:0000313" key="1">
    <source>
        <dbReference type="EMBL" id="GGN30318.1"/>
    </source>
</evidence>
<sequence>MPGEDADAVNDSDGSSFLAALAAAVDESAVGVCQSGVVGAESAALVFAGGFAADKTHSLASVVRL</sequence>
<name>A0ABQ2ITQ5_9PSEU</name>
<keyword evidence="2" id="KW-1185">Reference proteome</keyword>
<evidence type="ECO:0000313" key="2">
    <source>
        <dbReference type="Proteomes" id="UP000597656"/>
    </source>
</evidence>
<proteinExistence type="predicted"/>
<reference evidence="2" key="1">
    <citation type="journal article" date="2019" name="Int. J. Syst. Evol. Microbiol.">
        <title>The Global Catalogue of Microorganisms (GCM) 10K type strain sequencing project: providing services to taxonomists for standard genome sequencing and annotation.</title>
        <authorList>
            <consortium name="The Broad Institute Genomics Platform"/>
            <consortium name="The Broad Institute Genome Sequencing Center for Infectious Disease"/>
            <person name="Wu L."/>
            <person name="Ma J."/>
        </authorList>
    </citation>
    <scope>NUCLEOTIDE SEQUENCE [LARGE SCALE GENOMIC DNA]</scope>
    <source>
        <strain evidence="2">CGMCC 4.7319</strain>
    </source>
</reference>
<dbReference type="EMBL" id="BMNC01000037">
    <property type="protein sequence ID" value="GGN30318.1"/>
    <property type="molecule type" value="Genomic_DNA"/>
</dbReference>
<accession>A0ABQ2ITQ5</accession>
<gene>
    <name evidence="1" type="ORF">GCM10011609_88050</name>
</gene>
<comment type="caution">
    <text evidence="1">The sequence shown here is derived from an EMBL/GenBank/DDBJ whole genome shotgun (WGS) entry which is preliminary data.</text>
</comment>
<dbReference type="Proteomes" id="UP000597656">
    <property type="component" value="Unassembled WGS sequence"/>
</dbReference>
<protein>
    <submittedName>
        <fullName evidence="1">Uncharacterized protein</fullName>
    </submittedName>
</protein>